<keyword evidence="3" id="KW-1185">Reference proteome</keyword>
<sequence>MKTFFKIDFYIQTFIFILMISYLIFEYITKDFLYQIFYFYYIVGGFQIFSFFIRIFLHYKKSKSYKIYGFLLIPVWINFLLTIFLQGKNIDLGILNQLGVIFYLMLYIAFFYAPILSVIYIYDIKQNIENYEKSNI</sequence>
<gene>
    <name evidence="2" type="ORF">IO89_18840</name>
</gene>
<dbReference type="eggNOG" id="ENOG502ZTZ0">
    <property type="taxonomic scope" value="Bacteria"/>
</dbReference>
<comment type="caution">
    <text evidence="2">The sequence shown here is derived from an EMBL/GenBank/DDBJ whole genome shotgun (WGS) entry which is preliminary data.</text>
</comment>
<feature type="transmembrane region" description="Helical" evidence="1">
    <location>
        <begin position="100"/>
        <end position="122"/>
    </location>
</feature>
<evidence type="ECO:0000256" key="1">
    <source>
        <dbReference type="SAM" id="Phobius"/>
    </source>
</evidence>
<name>A0A085B6U1_9FLAO</name>
<dbReference type="EMBL" id="JPLY01000008">
    <property type="protein sequence ID" value="KFC18186.1"/>
    <property type="molecule type" value="Genomic_DNA"/>
</dbReference>
<feature type="transmembrane region" description="Helical" evidence="1">
    <location>
        <begin position="69"/>
        <end position="88"/>
    </location>
</feature>
<feature type="transmembrane region" description="Helical" evidence="1">
    <location>
        <begin position="7"/>
        <end position="25"/>
    </location>
</feature>
<proteinExistence type="predicted"/>
<evidence type="ECO:0000313" key="2">
    <source>
        <dbReference type="EMBL" id="KFC18186.1"/>
    </source>
</evidence>
<reference evidence="2 3" key="1">
    <citation type="submission" date="2014-07" db="EMBL/GenBank/DDBJ databases">
        <title>Epilithonimonas lactis LMG 22401 Genome.</title>
        <authorList>
            <person name="Pipes S.E."/>
            <person name="Stropko S.J."/>
        </authorList>
    </citation>
    <scope>NUCLEOTIDE SEQUENCE [LARGE SCALE GENOMIC DNA]</scope>
    <source>
        <strain evidence="2 3">LMG 24401</strain>
    </source>
</reference>
<dbReference type="Proteomes" id="UP000028623">
    <property type="component" value="Unassembled WGS sequence"/>
</dbReference>
<dbReference type="AlphaFoldDB" id="A0A085B6U1"/>
<dbReference type="STRING" id="421072.SAMN04488097_3866"/>
<evidence type="ECO:0000313" key="3">
    <source>
        <dbReference type="Proteomes" id="UP000028623"/>
    </source>
</evidence>
<organism evidence="2 3">
    <name type="scientific">Epilithonimonas lactis</name>
    <dbReference type="NCBI Taxonomy" id="421072"/>
    <lineage>
        <taxon>Bacteria</taxon>
        <taxon>Pseudomonadati</taxon>
        <taxon>Bacteroidota</taxon>
        <taxon>Flavobacteriia</taxon>
        <taxon>Flavobacteriales</taxon>
        <taxon>Weeksellaceae</taxon>
        <taxon>Chryseobacterium group</taxon>
        <taxon>Epilithonimonas</taxon>
    </lineage>
</organism>
<keyword evidence="1" id="KW-1133">Transmembrane helix</keyword>
<keyword evidence="1" id="KW-0812">Transmembrane</keyword>
<keyword evidence="1" id="KW-0472">Membrane</keyword>
<feature type="transmembrane region" description="Helical" evidence="1">
    <location>
        <begin position="37"/>
        <end position="57"/>
    </location>
</feature>
<accession>A0A085B6U1</accession>
<protein>
    <submittedName>
        <fullName evidence="2">Uncharacterized protein</fullName>
    </submittedName>
</protein>